<evidence type="ECO:0000259" key="1">
    <source>
        <dbReference type="Pfam" id="PF00462"/>
    </source>
</evidence>
<dbReference type="Proteomes" id="UP000317410">
    <property type="component" value="Unassembled WGS sequence"/>
</dbReference>
<dbReference type="InterPro" id="IPR002109">
    <property type="entry name" value="Glutaredoxin"/>
</dbReference>
<comment type="caution">
    <text evidence="2">The sequence shown here is derived from an EMBL/GenBank/DDBJ whole genome shotgun (WGS) entry which is preliminary data.</text>
</comment>
<reference evidence="2 3" key="1">
    <citation type="submission" date="2019-06" db="EMBL/GenBank/DDBJ databases">
        <title>Whole genome shotgun sequence of Microbacterium liquefaciens NBRC 15037.</title>
        <authorList>
            <person name="Hosoyama A."/>
            <person name="Uohara A."/>
            <person name="Ohji S."/>
            <person name="Ichikawa N."/>
        </authorList>
    </citation>
    <scope>NUCLEOTIDE SEQUENCE [LARGE SCALE GENOMIC DNA]</scope>
    <source>
        <strain evidence="2 3">NBRC 15037</strain>
    </source>
</reference>
<evidence type="ECO:0000313" key="2">
    <source>
        <dbReference type="EMBL" id="GEC76718.1"/>
    </source>
</evidence>
<organism evidence="2 3">
    <name type="scientific">Microbacterium maritypicum</name>
    <name type="common">Microbacterium liquefaciens</name>
    <dbReference type="NCBI Taxonomy" id="33918"/>
    <lineage>
        <taxon>Bacteria</taxon>
        <taxon>Bacillati</taxon>
        <taxon>Actinomycetota</taxon>
        <taxon>Actinomycetes</taxon>
        <taxon>Micrococcales</taxon>
        <taxon>Microbacteriaceae</taxon>
        <taxon>Microbacterium</taxon>
    </lineage>
</organism>
<evidence type="ECO:0000313" key="3">
    <source>
        <dbReference type="Proteomes" id="UP000317410"/>
    </source>
</evidence>
<dbReference type="AlphaFoldDB" id="A0A4Y4B863"/>
<dbReference type="Gene3D" id="3.40.30.10">
    <property type="entry name" value="Glutaredoxin"/>
    <property type="match status" value="1"/>
</dbReference>
<sequence length="87" mass="9491">MNSNSGSADQVTVFSREGCVQCNATYRALDAKKIVYKVLTVTDDVADDLRELGFLQLPVVRAPQMKSWSGFRPDKIEELAAIAGGAR</sequence>
<accession>A0A4Y4B863</accession>
<name>A0A4Y4B863_MICMQ</name>
<dbReference type="Pfam" id="PF00462">
    <property type="entry name" value="Glutaredoxin"/>
    <property type="match status" value="1"/>
</dbReference>
<feature type="domain" description="Glutaredoxin" evidence="1">
    <location>
        <begin position="11"/>
        <end position="61"/>
    </location>
</feature>
<proteinExistence type="predicted"/>
<dbReference type="EMBL" id="BJNQ01000024">
    <property type="protein sequence ID" value="GEC76718.1"/>
    <property type="molecule type" value="Genomic_DNA"/>
</dbReference>
<dbReference type="CDD" id="cd02976">
    <property type="entry name" value="NrdH"/>
    <property type="match status" value="1"/>
</dbReference>
<protein>
    <submittedName>
        <fullName evidence="2">NrdH-redoxin</fullName>
    </submittedName>
</protein>
<dbReference type="SUPFAM" id="SSF52833">
    <property type="entry name" value="Thioredoxin-like"/>
    <property type="match status" value="1"/>
</dbReference>
<gene>
    <name evidence="2" type="primary">nrdH</name>
    <name evidence="2" type="ORF">MLI01_28630</name>
</gene>
<dbReference type="InterPro" id="IPR036249">
    <property type="entry name" value="Thioredoxin-like_sf"/>
</dbReference>
<dbReference type="RefSeq" id="WP_141387835.1">
    <property type="nucleotide sequence ID" value="NZ_BJNQ01000024.1"/>
</dbReference>